<evidence type="ECO:0000256" key="1">
    <source>
        <dbReference type="SAM" id="MobiDB-lite"/>
    </source>
</evidence>
<evidence type="ECO:0000313" key="4">
    <source>
        <dbReference type="EMBL" id="GMI40239.1"/>
    </source>
</evidence>
<evidence type="ECO:0000256" key="2">
    <source>
        <dbReference type="SAM" id="Phobius"/>
    </source>
</evidence>
<dbReference type="EMBL" id="BRYB01000919">
    <property type="protein sequence ID" value="GMI40239.1"/>
    <property type="molecule type" value="Genomic_DNA"/>
</dbReference>
<feature type="chain" id="PRO_5045355649" evidence="3">
    <location>
        <begin position="20"/>
        <end position="260"/>
    </location>
</feature>
<evidence type="ECO:0000313" key="5">
    <source>
        <dbReference type="Proteomes" id="UP001165060"/>
    </source>
</evidence>
<feature type="non-terminal residue" evidence="4">
    <location>
        <position position="260"/>
    </location>
</feature>
<reference evidence="4 5" key="1">
    <citation type="journal article" date="2023" name="Commun. Biol.">
        <title>Genome analysis of Parmales, the sister group of diatoms, reveals the evolutionary specialization of diatoms from phago-mixotrophs to photoautotrophs.</title>
        <authorList>
            <person name="Ban H."/>
            <person name="Sato S."/>
            <person name="Yoshikawa S."/>
            <person name="Yamada K."/>
            <person name="Nakamura Y."/>
            <person name="Ichinomiya M."/>
            <person name="Sato N."/>
            <person name="Blanc-Mathieu R."/>
            <person name="Endo H."/>
            <person name="Kuwata A."/>
            <person name="Ogata H."/>
        </authorList>
    </citation>
    <scope>NUCLEOTIDE SEQUENCE [LARGE SCALE GENOMIC DNA]</scope>
</reference>
<keyword evidence="2" id="KW-0472">Membrane</keyword>
<feature type="transmembrane region" description="Helical" evidence="2">
    <location>
        <begin position="210"/>
        <end position="234"/>
    </location>
</feature>
<feature type="region of interest" description="Disordered" evidence="1">
    <location>
        <begin position="32"/>
        <end position="151"/>
    </location>
</feature>
<keyword evidence="2" id="KW-1133">Transmembrane helix</keyword>
<organism evidence="4 5">
    <name type="scientific">Tetraparma gracilis</name>
    <dbReference type="NCBI Taxonomy" id="2962635"/>
    <lineage>
        <taxon>Eukaryota</taxon>
        <taxon>Sar</taxon>
        <taxon>Stramenopiles</taxon>
        <taxon>Ochrophyta</taxon>
        <taxon>Bolidophyceae</taxon>
        <taxon>Parmales</taxon>
        <taxon>Triparmaceae</taxon>
        <taxon>Tetraparma</taxon>
    </lineage>
</organism>
<keyword evidence="2" id="KW-0812">Transmembrane</keyword>
<protein>
    <submittedName>
        <fullName evidence="4">Uncharacterized protein</fullName>
    </submittedName>
</protein>
<keyword evidence="5" id="KW-1185">Reference proteome</keyword>
<name>A0ABQ6N424_9STRA</name>
<feature type="compositionally biased region" description="Pro residues" evidence="1">
    <location>
        <begin position="89"/>
        <end position="99"/>
    </location>
</feature>
<feature type="compositionally biased region" description="Basic residues" evidence="1">
    <location>
        <begin position="125"/>
        <end position="146"/>
    </location>
</feature>
<keyword evidence="3" id="KW-0732">Signal</keyword>
<sequence length="260" mass="26457">MRLTLLLPLTLALTPLRDSMDGYNFDFGGTGLDVPAQKAKPVAPKKAAPKPKKEKPVKAPREPKPAKERAPKPAPAPKAKREKASRSPSPAPAPAPAPAPKAKAKAPAPSPNFFGNSNAAQKAAKPAKAKPAKVKKSKKVKDKKPKSPLTTGLGVVTGAAPILSLPVLAFVAARGTLARTVQKREAIQAQRSVKANRDKSSKNAAPDLGVAVKAAGFLGAAGASLGLIFAPALISLPGLPSLPEINLTGNKAGGGAPAAK</sequence>
<proteinExistence type="predicted"/>
<evidence type="ECO:0000256" key="3">
    <source>
        <dbReference type="SAM" id="SignalP"/>
    </source>
</evidence>
<accession>A0ABQ6N424</accession>
<feature type="signal peptide" evidence="3">
    <location>
        <begin position="1"/>
        <end position="19"/>
    </location>
</feature>
<feature type="compositionally biased region" description="Low complexity" evidence="1">
    <location>
        <begin position="34"/>
        <end position="46"/>
    </location>
</feature>
<dbReference type="Proteomes" id="UP001165060">
    <property type="component" value="Unassembled WGS sequence"/>
</dbReference>
<comment type="caution">
    <text evidence="4">The sequence shown here is derived from an EMBL/GenBank/DDBJ whole genome shotgun (WGS) entry which is preliminary data.</text>
</comment>
<feature type="transmembrane region" description="Helical" evidence="2">
    <location>
        <begin position="152"/>
        <end position="173"/>
    </location>
</feature>
<feature type="compositionally biased region" description="Basic and acidic residues" evidence="1">
    <location>
        <begin position="54"/>
        <end position="71"/>
    </location>
</feature>
<gene>
    <name evidence="4" type="ORF">TeGR_g8683</name>
</gene>